<dbReference type="SUPFAM" id="SSF53613">
    <property type="entry name" value="Ribokinase-like"/>
    <property type="match status" value="1"/>
</dbReference>
<dbReference type="InterPro" id="IPR011611">
    <property type="entry name" value="PfkB_dom"/>
</dbReference>
<dbReference type="RefSeq" id="WP_130038723.1">
    <property type="nucleotide sequence ID" value="NZ_JACCEV010000001.1"/>
</dbReference>
<dbReference type="PROSITE" id="PS00583">
    <property type="entry name" value="PFKB_KINASES_1"/>
    <property type="match status" value="1"/>
</dbReference>
<evidence type="ECO:0000259" key="3">
    <source>
        <dbReference type="Pfam" id="PF00294"/>
    </source>
</evidence>
<protein>
    <submittedName>
        <fullName evidence="4">Carbohydrate kinase family protein</fullName>
    </submittedName>
</protein>
<dbReference type="Proteomes" id="UP000554144">
    <property type="component" value="Unassembled WGS sequence"/>
</dbReference>
<dbReference type="PANTHER" id="PTHR10584:SF166">
    <property type="entry name" value="RIBOKINASE"/>
    <property type="match status" value="1"/>
</dbReference>
<proteinExistence type="predicted"/>
<comment type="caution">
    <text evidence="4">The sequence shown here is derived from an EMBL/GenBank/DDBJ whole genome shotgun (WGS) entry which is preliminary data.</text>
</comment>
<dbReference type="Pfam" id="PF00294">
    <property type="entry name" value="PfkB"/>
    <property type="match status" value="1"/>
</dbReference>
<gene>
    <name evidence="4" type="ORF">H0A62_00570</name>
</gene>
<evidence type="ECO:0000256" key="1">
    <source>
        <dbReference type="ARBA" id="ARBA00022679"/>
    </source>
</evidence>
<keyword evidence="2 4" id="KW-0418">Kinase</keyword>
<dbReference type="AlphaFoldDB" id="A0A853GPQ5"/>
<dbReference type="EMBL" id="JACCEV010000001">
    <property type="protein sequence ID" value="NYT84081.1"/>
    <property type="molecule type" value="Genomic_DNA"/>
</dbReference>
<keyword evidence="5" id="KW-1185">Reference proteome</keyword>
<evidence type="ECO:0000313" key="4">
    <source>
        <dbReference type="EMBL" id="NYT84081.1"/>
    </source>
</evidence>
<evidence type="ECO:0000256" key="2">
    <source>
        <dbReference type="ARBA" id="ARBA00022777"/>
    </source>
</evidence>
<dbReference type="Gene3D" id="3.40.1190.20">
    <property type="match status" value="1"/>
</dbReference>
<feature type="domain" description="Carbohydrate kinase PfkB" evidence="3">
    <location>
        <begin position="41"/>
        <end position="294"/>
    </location>
</feature>
<reference evidence="4 5" key="1">
    <citation type="submission" date="2020-07" db="EMBL/GenBank/DDBJ databases">
        <title>Taxonomic revisions and descriptions of new bacterial species based on genomic comparisons in the high-G+C-content subgroup of the family Alcaligenaceae.</title>
        <authorList>
            <person name="Szabo A."/>
            <person name="Felfoldi T."/>
        </authorList>
    </citation>
    <scope>NUCLEOTIDE SEQUENCE [LARGE SCALE GENOMIC DNA]</scope>
    <source>
        <strain evidence="4 5">DSM 25667</strain>
    </source>
</reference>
<dbReference type="InterPro" id="IPR029056">
    <property type="entry name" value="Ribokinase-like"/>
</dbReference>
<keyword evidence="1" id="KW-0808">Transferase</keyword>
<dbReference type="OrthoDB" id="9779730at2"/>
<dbReference type="InterPro" id="IPR002173">
    <property type="entry name" value="Carboh/pur_kinase_PfkB_CS"/>
</dbReference>
<name>A0A853GPQ5_9BURK</name>
<accession>A0A853GPQ5</accession>
<dbReference type="GO" id="GO:0016301">
    <property type="term" value="F:kinase activity"/>
    <property type="evidence" value="ECO:0007669"/>
    <property type="project" value="UniProtKB-KW"/>
</dbReference>
<evidence type="ECO:0000313" key="5">
    <source>
        <dbReference type="Proteomes" id="UP000554144"/>
    </source>
</evidence>
<organism evidence="4 5">
    <name type="scientific">Pollutimonas harenae</name>
    <dbReference type="NCBI Taxonomy" id="657015"/>
    <lineage>
        <taxon>Bacteria</taxon>
        <taxon>Pseudomonadati</taxon>
        <taxon>Pseudomonadota</taxon>
        <taxon>Betaproteobacteria</taxon>
        <taxon>Burkholderiales</taxon>
        <taxon>Alcaligenaceae</taxon>
        <taxon>Pollutimonas</taxon>
    </lineage>
</organism>
<dbReference type="CDD" id="cd01942">
    <property type="entry name" value="ribokinase_group_A"/>
    <property type="match status" value="1"/>
</dbReference>
<dbReference type="PANTHER" id="PTHR10584">
    <property type="entry name" value="SUGAR KINASE"/>
    <property type="match status" value="1"/>
</dbReference>
<sequence>MTDKVLICGSVAFDTITVFEGHFKDHILADSIQSLSVSFFVPTMRKEYGGCAGNIAYNLNLLGGKPVPVGTVGPDAADYIASMQQLGIDTSLIRVLPDMYTPQCFITTDLDNNQIASFHPGAMMRSAENDLSGQNAAWAIVAPDSKDGMFAHARRLHAQNTPFIFDLGQAMPLFSGEDLHEMLQLAQILTANDYEASIIEQRTGRSVADIAQDMQAVVVTRGAEGATLYADGTETHIAPVKAKQVVDPTGCGDAHRAGLLYGLTQNWSLLDACRLANVMGSFKIASKGPQNHRPSRAEISTVLKQYYGLTSLEQNPAH</sequence>